<evidence type="ECO:0000256" key="2">
    <source>
        <dbReference type="ARBA" id="ARBA00007114"/>
    </source>
</evidence>
<name>A0AAW1S4T1_9CHLO</name>
<organism evidence="7 8">
    <name type="scientific">Elliptochloris bilobata</name>
    <dbReference type="NCBI Taxonomy" id="381761"/>
    <lineage>
        <taxon>Eukaryota</taxon>
        <taxon>Viridiplantae</taxon>
        <taxon>Chlorophyta</taxon>
        <taxon>core chlorophytes</taxon>
        <taxon>Trebouxiophyceae</taxon>
        <taxon>Trebouxiophyceae incertae sedis</taxon>
        <taxon>Elliptochloris clade</taxon>
        <taxon>Elliptochloris</taxon>
    </lineage>
</organism>
<comment type="similarity">
    <text evidence="2">Belongs to the bystin family.</text>
</comment>
<dbReference type="EMBL" id="JALJOU010000013">
    <property type="protein sequence ID" value="KAK9840658.1"/>
    <property type="molecule type" value="Genomic_DNA"/>
</dbReference>
<keyword evidence="3" id="KW-0690">Ribosome biogenesis</keyword>
<evidence type="ECO:0000256" key="6">
    <source>
        <dbReference type="SAM" id="MobiDB-lite"/>
    </source>
</evidence>
<protein>
    <recommendedName>
        <fullName evidence="5">Bystin</fullName>
    </recommendedName>
</protein>
<keyword evidence="8" id="KW-1185">Reference proteome</keyword>
<dbReference type="GO" id="GO:0030688">
    <property type="term" value="C:preribosome, small subunit precursor"/>
    <property type="evidence" value="ECO:0007669"/>
    <property type="project" value="TreeGrafter"/>
</dbReference>
<dbReference type="GO" id="GO:0005737">
    <property type="term" value="C:cytoplasm"/>
    <property type="evidence" value="ECO:0007669"/>
    <property type="project" value="TreeGrafter"/>
</dbReference>
<sequence length="462" mass="51713">MRRKKAVKRAALPDELENPETYGVRVKPRRSKKARDSDGEDAEEVLTPELSSRILREAQAQQAEVDAEADLLGAGGARAASSGRQEGGCCEAGRDSDSDSDPGEDVHSEVDEAWVEEHVSAEDEAALAAFLYPDAASQQQRTLNDIIMSKIRERQATGGLASVPEEGEGMVPAGLDPKVVEVYTAVGKILSRYSAGKIPKAFKIVPTLTNWEEVLYLTDPEHWSPHAVYQATRLFVSSMNARLAQRFLALVLLPHVRQDIREHRRLHFALFQAMKKAAYKPDAFYKGLLLPLCASGTCTLREAVIVSSVLRRVSVPVLHSAAALLRLAEMPYSGTTSFFIRVLLDKKYALPYRVVDALVDHFVRFRREERTLPVVWHQALLCFVQRYKNEIRAEDKEALRRLIKSQFHYQVTPEVLREIDASRSRGEQKEGLAEAMQVQARVSTKTAEDPRNLPSVLIMDED</sequence>
<accession>A0AAW1S4T1</accession>
<dbReference type="Proteomes" id="UP001445335">
    <property type="component" value="Unassembled WGS sequence"/>
</dbReference>
<dbReference type="Gene3D" id="1.25.40.480">
    <property type="match status" value="1"/>
</dbReference>
<feature type="region of interest" description="Disordered" evidence="6">
    <location>
        <begin position="1"/>
        <end position="50"/>
    </location>
</feature>
<dbReference type="PANTHER" id="PTHR12821">
    <property type="entry name" value="BYSTIN"/>
    <property type="match status" value="1"/>
</dbReference>
<comment type="caution">
    <text evidence="7">The sequence shown here is derived from an EMBL/GenBank/DDBJ whole genome shotgun (WGS) entry which is preliminary data.</text>
</comment>
<proteinExistence type="inferred from homology"/>
<dbReference type="Pfam" id="PF05291">
    <property type="entry name" value="Bystin"/>
    <property type="match status" value="1"/>
</dbReference>
<comment type="subcellular location">
    <subcellularLocation>
        <location evidence="1">Nucleus</location>
        <location evidence="1">Nucleolus</location>
    </subcellularLocation>
</comment>
<evidence type="ECO:0000256" key="5">
    <source>
        <dbReference type="ARBA" id="ARBA00074032"/>
    </source>
</evidence>
<evidence type="ECO:0000256" key="4">
    <source>
        <dbReference type="ARBA" id="ARBA00023242"/>
    </source>
</evidence>
<feature type="region of interest" description="Disordered" evidence="6">
    <location>
        <begin position="75"/>
        <end position="107"/>
    </location>
</feature>
<feature type="compositionally biased region" description="Low complexity" evidence="6">
    <location>
        <begin position="77"/>
        <end position="88"/>
    </location>
</feature>
<dbReference type="PANTHER" id="PTHR12821:SF0">
    <property type="entry name" value="BYSTIN"/>
    <property type="match status" value="1"/>
</dbReference>
<dbReference type="GO" id="GO:0030515">
    <property type="term" value="F:snoRNA binding"/>
    <property type="evidence" value="ECO:0007669"/>
    <property type="project" value="TreeGrafter"/>
</dbReference>
<keyword evidence="4" id="KW-0539">Nucleus</keyword>
<reference evidence="7 8" key="1">
    <citation type="journal article" date="2024" name="Nat. Commun.">
        <title>Phylogenomics reveals the evolutionary origins of lichenization in chlorophyte algae.</title>
        <authorList>
            <person name="Puginier C."/>
            <person name="Libourel C."/>
            <person name="Otte J."/>
            <person name="Skaloud P."/>
            <person name="Haon M."/>
            <person name="Grisel S."/>
            <person name="Petersen M."/>
            <person name="Berrin J.G."/>
            <person name="Delaux P.M."/>
            <person name="Dal Grande F."/>
            <person name="Keller J."/>
        </authorList>
    </citation>
    <scope>NUCLEOTIDE SEQUENCE [LARGE SCALE GENOMIC DNA]</scope>
    <source>
        <strain evidence="7 8">SAG 245.80</strain>
    </source>
</reference>
<dbReference type="AlphaFoldDB" id="A0AAW1S4T1"/>
<dbReference type="GO" id="GO:0005730">
    <property type="term" value="C:nucleolus"/>
    <property type="evidence" value="ECO:0007669"/>
    <property type="project" value="UniProtKB-SubCell"/>
</dbReference>
<evidence type="ECO:0000313" key="7">
    <source>
        <dbReference type="EMBL" id="KAK9840658.1"/>
    </source>
</evidence>
<evidence type="ECO:0000256" key="1">
    <source>
        <dbReference type="ARBA" id="ARBA00004604"/>
    </source>
</evidence>
<evidence type="ECO:0000313" key="8">
    <source>
        <dbReference type="Proteomes" id="UP001445335"/>
    </source>
</evidence>
<dbReference type="GO" id="GO:0006364">
    <property type="term" value="P:rRNA processing"/>
    <property type="evidence" value="ECO:0007669"/>
    <property type="project" value="TreeGrafter"/>
</dbReference>
<dbReference type="InterPro" id="IPR007955">
    <property type="entry name" value="Bystin"/>
</dbReference>
<gene>
    <name evidence="7" type="ORF">WJX81_007722</name>
</gene>
<evidence type="ECO:0000256" key="3">
    <source>
        <dbReference type="ARBA" id="ARBA00022517"/>
    </source>
</evidence>
<dbReference type="FunFam" id="1.25.40.480:FF:000001">
    <property type="entry name" value="Bystin (51.6 kD)-like"/>
    <property type="match status" value="1"/>
</dbReference>